<sequence length="310" mass="33638">MDTVERYRQFADREAAGVSPTYQALATAVAEQPDLMRRMETLTWGHRQPNLLFAASTFLDAPLTDPDSYVSWLRDNWDRVAPIMAARYTQTNEAARCATLLPLLAQLPQPLALLEVGASAGLCLFPDKYFYDYNGTTVGDPASPVHLDCAVTGPAPIPTQLPDVVWRGGIDLNPIDVADPDELAWLTALIWPEHDERRARLRAAAQVVAADPPTLVAGDLVTELPRLAARAPADATLVVFHSAVLAYLPSEARDAFVDLVTDLPGHWISNETAPEGAAIPGLSPQPFGLRLDGELVALTGPHGQALRWLE</sequence>
<accession>A0A543AZ10</accession>
<evidence type="ECO:0000313" key="1">
    <source>
        <dbReference type="EMBL" id="TQL77821.1"/>
    </source>
</evidence>
<dbReference type="InParanoid" id="A0A543AZ10"/>
<dbReference type="AlphaFoldDB" id="A0A543AZ10"/>
<organism evidence="1 2">
    <name type="scientific">Stackebrandtia endophytica</name>
    <dbReference type="NCBI Taxonomy" id="1496996"/>
    <lineage>
        <taxon>Bacteria</taxon>
        <taxon>Bacillati</taxon>
        <taxon>Actinomycetota</taxon>
        <taxon>Actinomycetes</taxon>
        <taxon>Glycomycetales</taxon>
        <taxon>Glycomycetaceae</taxon>
        <taxon>Stackebrandtia</taxon>
    </lineage>
</organism>
<protein>
    <submittedName>
        <fullName evidence="1">Uncharacterized protein DUF2332</fullName>
    </submittedName>
</protein>
<reference evidence="1 2" key="1">
    <citation type="submission" date="2019-06" db="EMBL/GenBank/DDBJ databases">
        <title>Sequencing the genomes of 1000 actinobacteria strains.</title>
        <authorList>
            <person name="Klenk H.-P."/>
        </authorList>
    </citation>
    <scope>NUCLEOTIDE SEQUENCE [LARGE SCALE GENOMIC DNA]</scope>
    <source>
        <strain evidence="1 2">DSM 45928</strain>
    </source>
</reference>
<dbReference type="Pfam" id="PF10094">
    <property type="entry name" value="DUF2332"/>
    <property type="match status" value="1"/>
</dbReference>
<gene>
    <name evidence="1" type="ORF">FB566_3388</name>
</gene>
<dbReference type="EMBL" id="VFOW01000001">
    <property type="protein sequence ID" value="TQL77821.1"/>
    <property type="molecule type" value="Genomic_DNA"/>
</dbReference>
<dbReference type="InterPro" id="IPR011200">
    <property type="entry name" value="UCP012608"/>
</dbReference>
<evidence type="ECO:0000313" key="2">
    <source>
        <dbReference type="Proteomes" id="UP000317043"/>
    </source>
</evidence>
<comment type="caution">
    <text evidence="1">The sequence shown here is derived from an EMBL/GenBank/DDBJ whole genome shotgun (WGS) entry which is preliminary data.</text>
</comment>
<name>A0A543AZ10_9ACTN</name>
<proteinExistence type="predicted"/>
<keyword evidence="2" id="KW-1185">Reference proteome</keyword>
<dbReference type="RefSeq" id="WP_142041291.1">
    <property type="nucleotide sequence ID" value="NZ_JBHTGS010000001.1"/>
</dbReference>
<dbReference type="Proteomes" id="UP000317043">
    <property type="component" value="Unassembled WGS sequence"/>
</dbReference>
<dbReference type="OrthoDB" id="8899077at2"/>